<dbReference type="SUPFAM" id="SSF53244">
    <property type="entry name" value="MurD-like peptide ligases, peptide-binding domain"/>
    <property type="match status" value="1"/>
</dbReference>
<dbReference type="InterPro" id="IPR036565">
    <property type="entry name" value="Mur-like_cat_sf"/>
</dbReference>
<evidence type="ECO:0000256" key="2">
    <source>
        <dbReference type="ARBA" id="ARBA00004752"/>
    </source>
</evidence>
<evidence type="ECO:0000256" key="4">
    <source>
        <dbReference type="ARBA" id="ARBA00022598"/>
    </source>
</evidence>
<feature type="domain" description="Mur ligase central" evidence="8">
    <location>
        <begin position="132"/>
        <end position="305"/>
    </location>
</feature>
<keyword evidence="5" id="KW-0547">Nucleotide-binding</keyword>
<dbReference type="PANTHER" id="PTHR43692:SF1">
    <property type="entry name" value="UDP-N-ACETYLMURAMOYLALANINE--D-GLUTAMATE LIGASE"/>
    <property type="match status" value="1"/>
</dbReference>
<dbReference type="Pfam" id="PF08245">
    <property type="entry name" value="Mur_ligase_M"/>
    <property type="match status" value="1"/>
</dbReference>
<dbReference type="GO" id="GO:0008360">
    <property type="term" value="P:regulation of cell shape"/>
    <property type="evidence" value="ECO:0007669"/>
    <property type="project" value="InterPro"/>
</dbReference>
<organism evidence="9">
    <name type="scientific">hydrothermal vent metagenome</name>
    <dbReference type="NCBI Taxonomy" id="652676"/>
    <lineage>
        <taxon>unclassified sequences</taxon>
        <taxon>metagenomes</taxon>
        <taxon>ecological metagenomes</taxon>
    </lineage>
</organism>
<proteinExistence type="inferred from homology"/>
<dbReference type="PANTHER" id="PTHR43692">
    <property type="entry name" value="UDP-N-ACETYLMURAMOYLALANINE--D-GLUTAMATE LIGASE"/>
    <property type="match status" value="1"/>
</dbReference>
<evidence type="ECO:0000256" key="5">
    <source>
        <dbReference type="ARBA" id="ARBA00022741"/>
    </source>
</evidence>
<dbReference type="Gene3D" id="3.90.190.20">
    <property type="entry name" value="Mur ligase, C-terminal domain"/>
    <property type="match status" value="1"/>
</dbReference>
<dbReference type="AlphaFoldDB" id="A0A3B0ZRJ5"/>
<comment type="subcellular location">
    <subcellularLocation>
        <location evidence="1">Cytoplasm</location>
    </subcellularLocation>
</comment>
<dbReference type="SUPFAM" id="SSF53623">
    <property type="entry name" value="MurD-like peptide ligases, catalytic domain"/>
    <property type="match status" value="1"/>
</dbReference>
<dbReference type="InterPro" id="IPR036615">
    <property type="entry name" value="Mur_ligase_C_dom_sf"/>
</dbReference>
<dbReference type="UniPathway" id="UPA00219"/>
<reference evidence="9" key="1">
    <citation type="submission" date="2018-06" db="EMBL/GenBank/DDBJ databases">
        <authorList>
            <person name="Zhirakovskaya E."/>
        </authorList>
    </citation>
    <scope>NUCLEOTIDE SEQUENCE</scope>
</reference>
<dbReference type="GO" id="GO:0005737">
    <property type="term" value="C:cytoplasm"/>
    <property type="evidence" value="ECO:0007669"/>
    <property type="project" value="UniProtKB-SubCell"/>
</dbReference>
<evidence type="ECO:0000259" key="8">
    <source>
        <dbReference type="Pfam" id="PF08245"/>
    </source>
</evidence>
<gene>
    <name evidence="9" type="ORF">MNBD_GAMMA23-156</name>
</gene>
<name>A0A3B0ZRJ5_9ZZZZ</name>
<protein>
    <submittedName>
        <fullName evidence="9">UDP-N-acetylmuramoylalanine--D-glutamate ligase</fullName>
        <ecNumber evidence="9">6.3.2.9</ecNumber>
    </submittedName>
</protein>
<comment type="pathway">
    <text evidence="2">Cell wall biogenesis; peptidoglycan biosynthesis.</text>
</comment>
<dbReference type="EMBL" id="UOFT01000016">
    <property type="protein sequence ID" value="VAW91840.1"/>
    <property type="molecule type" value="Genomic_DNA"/>
</dbReference>
<evidence type="ECO:0000259" key="7">
    <source>
        <dbReference type="Pfam" id="PF02875"/>
    </source>
</evidence>
<keyword evidence="4 9" id="KW-0436">Ligase</keyword>
<accession>A0A3B0ZRJ5</accession>
<evidence type="ECO:0000256" key="3">
    <source>
        <dbReference type="ARBA" id="ARBA00022490"/>
    </source>
</evidence>
<evidence type="ECO:0000313" key="9">
    <source>
        <dbReference type="EMBL" id="VAW91840.1"/>
    </source>
</evidence>
<keyword evidence="6" id="KW-0067">ATP-binding</keyword>
<dbReference type="HAMAP" id="MF_00639">
    <property type="entry name" value="MurD"/>
    <property type="match status" value="1"/>
</dbReference>
<dbReference type="GO" id="GO:0008764">
    <property type="term" value="F:UDP-N-acetylmuramoylalanine-D-glutamate ligase activity"/>
    <property type="evidence" value="ECO:0007669"/>
    <property type="project" value="UniProtKB-EC"/>
</dbReference>
<keyword evidence="3" id="KW-0963">Cytoplasm</keyword>
<dbReference type="Pfam" id="PF21799">
    <property type="entry name" value="MurD-like_N"/>
    <property type="match status" value="1"/>
</dbReference>
<dbReference type="InterPro" id="IPR004101">
    <property type="entry name" value="Mur_ligase_C"/>
</dbReference>
<feature type="domain" description="Mur ligase C-terminal" evidence="7">
    <location>
        <begin position="328"/>
        <end position="443"/>
    </location>
</feature>
<dbReference type="EC" id="6.3.2.9" evidence="9"/>
<sequence length="469" mass="51528">MMLATKGLNLGSDKTEMKISKLKSQWKDKSILIVGGGLTGLSCARFLKKQGFDFIIVDSRSSVISITDIKNKIEIICGEFQEHYFNSADILIVSPGVSVKHPYIQQALQQGKQVLGDVALFCMLTDTPIIAITGSNGKSTVTTLVGEILNSSGLEARVGGNIGVPCLELLADTEPDCYVLELSSFQLETTPNLDAYVSVILNLSEDHMDRYDSFADYCSVKQKVFKNTQNLVVNTDDQRTVELTASIDVNKITFGLENKAGLNFYIDTNNGSEWVYHDGQPLIDISNIKIAGQHNKLNILAVLSLCSVFDIELSKTEKVINHFTGLEHRSQVISTKKSVRWINDSKATNIGATCAALKGFSDSPLYLILGGQSKGQDFSELIPFLAKNIKQVIIFGEDAELIFNTIKSVAGLSVTKVQTLEESVQFIEPYVVKNDVVLFSPACASFDQFDNYVDRGQSFISIVQDRVEA</sequence>
<dbReference type="InterPro" id="IPR013221">
    <property type="entry name" value="Mur_ligase_cen"/>
</dbReference>
<dbReference type="GO" id="GO:0005524">
    <property type="term" value="F:ATP binding"/>
    <property type="evidence" value="ECO:0007669"/>
    <property type="project" value="UniProtKB-KW"/>
</dbReference>
<dbReference type="GO" id="GO:0051301">
    <property type="term" value="P:cell division"/>
    <property type="evidence" value="ECO:0007669"/>
    <property type="project" value="InterPro"/>
</dbReference>
<dbReference type="GO" id="GO:0009252">
    <property type="term" value="P:peptidoglycan biosynthetic process"/>
    <property type="evidence" value="ECO:0007669"/>
    <property type="project" value="UniProtKB-UniPathway"/>
</dbReference>
<dbReference type="NCBIfam" id="TIGR01087">
    <property type="entry name" value="murD"/>
    <property type="match status" value="1"/>
</dbReference>
<dbReference type="Gene3D" id="3.40.50.720">
    <property type="entry name" value="NAD(P)-binding Rossmann-like Domain"/>
    <property type="match status" value="1"/>
</dbReference>
<dbReference type="Gene3D" id="3.40.1190.10">
    <property type="entry name" value="Mur-like, catalytic domain"/>
    <property type="match status" value="1"/>
</dbReference>
<evidence type="ECO:0000256" key="6">
    <source>
        <dbReference type="ARBA" id="ARBA00022840"/>
    </source>
</evidence>
<dbReference type="Pfam" id="PF02875">
    <property type="entry name" value="Mur_ligase_C"/>
    <property type="match status" value="1"/>
</dbReference>
<evidence type="ECO:0000256" key="1">
    <source>
        <dbReference type="ARBA" id="ARBA00004496"/>
    </source>
</evidence>
<dbReference type="SUPFAM" id="SSF51984">
    <property type="entry name" value="MurCD N-terminal domain"/>
    <property type="match status" value="1"/>
</dbReference>
<dbReference type="InterPro" id="IPR005762">
    <property type="entry name" value="MurD"/>
</dbReference>